<evidence type="ECO:0000313" key="2">
    <source>
        <dbReference type="Proteomes" id="UP000244754"/>
    </source>
</evidence>
<dbReference type="AlphaFoldDB" id="A0A2S0WEU6"/>
<dbReference type="NCBIfam" id="TIGR02234">
    <property type="entry name" value="trp_oprn_chp"/>
    <property type="match status" value="1"/>
</dbReference>
<dbReference type="OrthoDB" id="4372702at2"/>
<name>A0A2S0WEU6_9CORY</name>
<sequence length="227" mass="23129">MTEQSVDRGLTRPGAAGLGISAALVALAARAPWLEVSYFDDRVGGGVREVTGAQWSTEALAVALLLVAGGVATLALRRLPRRIVAAVVAVAAAFAALSPLGLIARGADVERVRALLTAGAGEAQSAGRGADNALSPLAQIVSVDVNVGYAALAVVGCAVAVASGLAVALRPGSDSRRVNKYEKESVRREKIGADLEDDPDSGRVMWDAIDADIDPTDPQGGPISAER</sequence>
<keyword evidence="2" id="KW-1185">Reference proteome</keyword>
<dbReference type="KEGG" id="clia:C3E79_07290"/>
<dbReference type="Pfam" id="PF09534">
    <property type="entry name" value="Trp_oprn_chp"/>
    <property type="match status" value="1"/>
</dbReference>
<protein>
    <submittedName>
        <fullName evidence="1">TIGR02234 family membrane protein</fullName>
    </submittedName>
</protein>
<dbReference type="InterPro" id="IPR011746">
    <property type="entry name" value="Trp_synth-assoc_CHP"/>
</dbReference>
<reference evidence="2" key="1">
    <citation type="submission" date="2018-01" db="EMBL/GenBank/DDBJ databases">
        <authorList>
            <person name="Li J."/>
        </authorList>
    </citation>
    <scope>NUCLEOTIDE SEQUENCE [LARGE SCALE GENOMIC DNA]</scope>
    <source>
        <strain evidence="2">2184</strain>
    </source>
</reference>
<dbReference type="InterPro" id="IPR019051">
    <property type="entry name" value="Trp_biosyn_TM_oprn/chp"/>
</dbReference>
<dbReference type="RefSeq" id="WP_108404316.1">
    <property type="nucleotide sequence ID" value="NZ_CP026948.1"/>
</dbReference>
<evidence type="ECO:0000313" key="1">
    <source>
        <dbReference type="EMBL" id="AWB84307.1"/>
    </source>
</evidence>
<proteinExistence type="predicted"/>
<dbReference type="EMBL" id="CP026948">
    <property type="protein sequence ID" value="AWB84307.1"/>
    <property type="molecule type" value="Genomic_DNA"/>
</dbReference>
<organism evidence="1 2">
    <name type="scientific">Corynebacterium liangguodongii</name>
    <dbReference type="NCBI Taxonomy" id="2079535"/>
    <lineage>
        <taxon>Bacteria</taxon>
        <taxon>Bacillati</taxon>
        <taxon>Actinomycetota</taxon>
        <taxon>Actinomycetes</taxon>
        <taxon>Mycobacteriales</taxon>
        <taxon>Corynebacteriaceae</taxon>
        <taxon>Corynebacterium</taxon>
    </lineage>
</organism>
<accession>A0A2S0WEU6</accession>
<gene>
    <name evidence="1" type="ORF">C3E79_07290</name>
</gene>
<dbReference type="Proteomes" id="UP000244754">
    <property type="component" value="Chromosome"/>
</dbReference>